<evidence type="ECO:0000313" key="1">
    <source>
        <dbReference type="EMBL" id="SFQ21135.1"/>
    </source>
</evidence>
<sequence>MGQVIAKPSVTRKLNKLVSILYKKEYFSYRASAIEYVKGIENFINTIPTQQAYHTTNPKYGLFYCMYKPNRHTAWYITFDTDGETWLVKNIFNNHTTDYPEYIKA</sequence>
<dbReference type="OrthoDB" id="771059at2"/>
<dbReference type="EMBL" id="FOXQ01000006">
    <property type="protein sequence ID" value="SFQ21135.1"/>
    <property type="molecule type" value="Genomic_DNA"/>
</dbReference>
<dbReference type="Proteomes" id="UP000199031">
    <property type="component" value="Unassembled WGS sequence"/>
</dbReference>
<organism evidence="1 2">
    <name type="scientific">Parafilimonas terrae</name>
    <dbReference type="NCBI Taxonomy" id="1465490"/>
    <lineage>
        <taxon>Bacteria</taxon>
        <taxon>Pseudomonadati</taxon>
        <taxon>Bacteroidota</taxon>
        <taxon>Chitinophagia</taxon>
        <taxon>Chitinophagales</taxon>
        <taxon>Chitinophagaceae</taxon>
        <taxon>Parafilimonas</taxon>
    </lineage>
</organism>
<name>A0A1I5WMX4_9BACT</name>
<evidence type="ECO:0000313" key="2">
    <source>
        <dbReference type="Proteomes" id="UP000199031"/>
    </source>
</evidence>
<proteinExistence type="predicted"/>
<reference evidence="1 2" key="1">
    <citation type="submission" date="2016-10" db="EMBL/GenBank/DDBJ databases">
        <authorList>
            <person name="de Groot N.N."/>
        </authorList>
    </citation>
    <scope>NUCLEOTIDE SEQUENCE [LARGE SCALE GENOMIC DNA]</scope>
    <source>
        <strain evidence="1 2">DSM 28286</strain>
    </source>
</reference>
<dbReference type="RefSeq" id="WP_090658752.1">
    <property type="nucleotide sequence ID" value="NZ_FOXQ01000006.1"/>
</dbReference>
<dbReference type="AlphaFoldDB" id="A0A1I5WMX4"/>
<dbReference type="STRING" id="1465490.SAMN05444277_106297"/>
<keyword evidence="2" id="KW-1185">Reference proteome</keyword>
<accession>A0A1I5WMX4</accession>
<protein>
    <submittedName>
        <fullName evidence="1">Uncharacterized protein</fullName>
    </submittedName>
</protein>
<gene>
    <name evidence="1" type="ORF">SAMN05444277_106297</name>
</gene>